<feature type="region of interest" description="Disordered" evidence="1">
    <location>
        <begin position="292"/>
        <end position="316"/>
    </location>
</feature>
<comment type="caution">
    <text evidence="3">The sequence shown here is derived from an EMBL/GenBank/DDBJ whole genome shotgun (WGS) entry which is preliminary data.</text>
</comment>
<evidence type="ECO:0008006" key="5">
    <source>
        <dbReference type="Google" id="ProtNLM"/>
    </source>
</evidence>
<evidence type="ECO:0000256" key="2">
    <source>
        <dbReference type="SAM" id="Phobius"/>
    </source>
</evidence>
<feature type="transmembrane region" description="Helical" evidence="2">
    <location>
        <begin position="266"/>
        <end position="288"/>
    </location>
</feature>
<reference evidence="3 4" key="1">
    <citation type="submission" date="2023-03" db="EMBL/GenBank/DDBJ databases">
        <title>Draft genome sequence of type strain Streptomyces ferralitis JCM 14344.</title>
        <authorList>
            <person name="Klaysubun C."/>
            <person name="Duangmal K."/>
        </authorList>
    </citation>
    <scope>NUCLEOTIDE SEQUENCE [LARGE SCALE GENOMIC DNA]</scope>
    <source>
        <strain evidence="3 4">JCM 14344</strain>
    </source>
</reference>
<dbReference type="EMBL" id="JARHTQ010000033">
    <property type="protein sequence ID" value="MDF2260369.1"/>
    <property type="molecule type" value="Genomic_DNA"/>
</dbReference>
<evidence type="ECO:0000256" key="1">
    <source>
        <dbReference type="SAM" id="MobiDB-lite"/>
    </source>
</evidence>
<accession>A0ABT5Z964</accession>
<protein>
    <recommendedName>
        <fullName evidence="5">DUF916 domain-containing protein</fullName>
    </recommendedName>
</protein>
<proteinExistence type="predicted"/>
<organism evidence="3 4">
    <name type="scientific">Streptantibioticus ferralitis</name>
    <dbReference type="NCBI Taxonomy" id="236510"/>
    <lineage>
        <taxon>Bacteria</taxon>
        <taxon>Bacillati</taxon>
        <taxon>Actinomycetota</taxon>
        <taxon>Actinomycetes</taxon>
        <taxon>Kitasatosporales</taxon>
        <taxon>Streptomycetaceae</taxon>
        <taxon>Streptantibioticus</taxon>
    </lineage>
</organism>
<name>A0ABT5Z964_9ACTN</name>
<sequence length="316" mass="32476">MASVKASLVSSVVSSPRSSGARATGAVIAVLLVCAALGGWTAAPAGDRPYFYLESGPGTVLRDTVSVANTSGRPERFTLYGVDGHLTAKGSLAVRSAADSKDSGTWTRFASSSVNVPARTRADVPFTVTVPGTAPPGDHPAAIVVEDSAGQRATVPVHLRVTGPALAALGVEDLAVVRTVHGTEIRYVLVNRGNTPLTPSAAVRADGLFGTSLRRPARRLAVLPPGQRARIAERWPHPPALDRVRMRVTATADGRTTAVGTASYTAVPWALVGGVCAGGGCVAVPLLVRRRSRAPDRSEDGGQPGDSARELAGATT</sequence>
<gene>
    <name evidence="3" type="ORF">P2L57_33070</name>
</gene>
<keyword evidence="2" id="KW-1133">Transmembrane helix</keyword>
<keyword evidence="2" id="KW-0812">Transmembrane</keyword>
<keyword evidence="2" id="KW-0472">Membrane</keyword>
<dbReference type="Proteomes" id="UP001220022">
    <property type="component" value="Unassembled WGS sequence"/>
</dbReference>
<evidence type="ECO:0000313" key="4">
    <source>
        <dbReference type="Proteomes" id="UP001220022"/>
    </source>
</evidence>
<evidence type="ECO:0000313" key="3">
    <source>
        <dbReference type="EMBL" id="MDF2260369.1"/>
    </source>
</evidence>
<dbReference type="RefSeq" id="WP_275820906.1">
    <property type="nucleotide sequence ID" value="NZ_BAAANM010000021.1"/>
</dbReference>
<keyword evidence="4" id="KW-1185">Reference proteome</keyword>